<keyword evidence="1" id="KW-0732">Signal</keyword>
<evidence type="ECO:0000313" key="2">
    <source>
        <dbReference type="EMBL" id="GAL00255.1"/>
    </source>
</evidence>
<reference evidence="4 7" key="3">
    <citation type="submission" date="2018-03" db="EMBL/GenBank/DDBJ databases">
        <title>Genomic Encyclopedia of Archaeal and Bacterial Type Strains, Phase II (KMG-II): from individual species to whole genera.</title>
        <authorList>
            <person name="Goeker M."/>
        </authorList>
    </citation>
    <scope>NUCLEOTIDE SEQUENCE [LARGE SCALE GENOMIC DNA]</scope>
    <source>
        <strain evidence="4 7">DSM 22727</strain>
    </source>
</reference>
<feature type="chain" id="PRO_5007379040" evidence="1">
    <location>
        <begin position="22"/>
        <end position="217"/>
    </location>
</feature>
<evidence type="ECO:0000313" key="3">
    <source>
        <dbReference type="EMBL" id="KEZ92869.1"/>
    </source>
</evidence>
<feature type="signal peptide" evidence="1">
    <location>
        <begin position="1"/>
        <end position="21"/>
    </location>
</feature>
<keyword evidence="7" id="KW-1185">Reference proteome</keyword>
<reference evidence="3 5" key="2">
    <citation type="submission" date="2014-07" db="EMBL/GenBank/DDBJ databases">
        <title>Draft genome sequence of Nonlabens ulvanivorans, an ulvan degrading bacterium.</title>
        <authorList>
            <person name="Kopel M."/>
            <person name="Helbert W."/>
            <person name="Henrissat B."/>
            <person name="Doniger T."/>
            <person name="Banin E."/>
        </authorList>
    </citation>
    <scope>NUCLEOTIDE SEQUENCE [LARGE SCALE GENOMIC DNA]</scope>
    <source>
        <strain evidence="3 5">PLR</strain>
    </source>
</reference>
<dbReference type="Proteomes" id="UP000239997">
    <property type="component" value="Unassembled WGS sequence"/>
</dbReference>
<sequence length="217" mass="24161">MKNLQKGLLLLLTVISLYSCTQDNMDSNSRADSQILTKSISEDSEITAMQYFENSHGVVPTLLETTEIIEVERGAIGLSKFQIGENTQLELFATINLTSGNIIHAIEIDWSANTWSMTDVYWNEIESGLLDADGFEINQGDDLISIAEINSAAEQQNYTTNSRVRGFGWTCGPIVESPGGNYRTCCHRLFWRRTQPCDQYGTGALPGRNPRIISANR</sequence>
<dbReference type="EMBL" id="BBMM01000004">
    <property type="protein sequence ID" value="GAL00255.1"/>
    <property type="molecule type" value="Genomic_DNA"/>
</dbReference>
<evidence type="ECO:0000313" key="6">
    <source>
        <dbReference type="Proteomes" id="UP000029226"/>
    </source>
</evidence>
<dbReference type="PROSITE" id="PS51257">
    <property type="entry name" value="PROKAR_LIPOPROTEIN"/>
    <property type="match status" value="1"/>
</dbReference>
<organism evidence="3 5">
    <name type="scientific">Nonlabens ulvanivorans</name>
    <name type="common">Persicivirga ulvanivorans</name>
    <dbReference type="NCBI Taxonomy" id="906888"/>
    <lineage>
        <taxon>Bacteria</taxon>
        <taxon>Pseudomonadati</taxon>
        <taxon>Bacteroidota</taxon>
        <taxon>Flavobacteriia</taxon>
        <taxon>Flavobacteriales</taxon>
        <taxon>Flavobacteriaceae</taxon>
        <taxon>Nonlabens</taxon>
    </lineage>
</organism>
<evidence type="ECO:0000313" key="7">
    <source>
        <dbReference type="Proteomes" id="UP000239997"/>
    </source>
</evidence>
<dbReference type="RefSeq" id="WP_036584235.1">
    <property type="nucleotide sequence ID" value="NZ_JPJI01000032.1"/>
</dbReference>
<evidence type="ECO:0000313" key="4">
    <source>
        <dbReference type="EMBL" id="PRX15725.1"/>
    </source>
</evidence>
<evidence type="ECO:0000313" key="5">
    <source>
        <dbReference type="Proteomes" id="UP000028531"/>
    </source>
</evidence>
<dbReference type="EMBL" id="JPJI01000032">
    <property type="protein sequence ID" value="KEZ92869.1"/>
    <property type="molecule type" value="Genomic_DNA"/>
</dbReference>
<dbReference type="Proteomes" id="UP000028531">
    <property type="component" value="Unassembled WGS sequence"/>
</dbReference>
<dbReference type="OrthoDB" id="9872676at2"/>
<protein>
    <submittedName>
        <fullName evidence="3">Uncharacterized protein</fullName>
    </submittedName>
</protein>
<dbReference type="EMBL" id="PVNA01000001">
    <property type="protein sequence ID" value="PRX15725.1"/>
    <property type="molecule type" value="Genomic_DNA"/>
</dbReference>
<comment type="caution">
    <text evidence="3">The sequence shown here is derived from an EMBL/GenBank/DDBJ whole genome shotgun (WGS) entry which is preliminary data.</text>
</comment>
<proteinExistence type="predicted"/>
<reference evidence="2 6" key="1">
    <citation type="journal article" date="2014" name="Genome Announc.">
        <title>Draft Genome Sequences of Marine Flavobacterium Nonlabens Strains NR17, NR24, NR27, NR32, NR33, and Ara13.</title>
        <authorList>
            <person name="Nakanishi M."/>
            <person name="Meirelles P."/>
            <person name="Suzuki R."/>
            <person name="Takatani N."/>
            <person name="Mino S."/>
            <person name="Suda W."/>
            <person name="Oshima K."/>
            <person name="Hattori M."/>
            <person name="Ohkuma M."/>
            <person name="Hosokawa M."/>
            <person name="Miyashita K."/>
            <person name="Thompson F.L."/>
            <person name="Niwa A."/>
            <person name="Sawabe T."/>
            <person name="Sawabe T."/>
        </authorList>
    </citation>
    <scope>NUCLEOTIDE SEQUENCE [LARGE SCALE GENOMIC DNA]</scope>
    <source>
        <strain evidence="2">JCM 19314</strain>
        <strain evidence="6">JCM19314</strain>
    </source>
</reference>
<name>A0A084JV85_NONUL</name>
<dbReference type="Proteomes" id="UP000029226">
    <property type="component" value="Unassembled WGS sequence"/>
</dbReference>
<evidence type="ECO:0000256" key="1">
    <source>
        <dbReference type="SAM" id="SignalP"/>
    </source>
</evidence>
<accession>A0A084JV85</accession>
<gene>
    <name evidence="3" type="ORF">IL45_12115</name>
    <name evidence="2" type="ORF">JCM19314_509</name>
    <name evidence="4" type="ORF">LY02_00948</name>
</gene>
<dbReference type="AlphaFoldDB" id="A0A084JV85"/>